<dbReference type="SUPFAM" id="SSF160419">
    <property type="entry name" value="YdfO-like"/>
    <property type="match status" value="1"/>
</dbReference>
<name>A0A7X1CPE4_9LIST</name>
<dbReference type="RefSeq" id="WP_185525750.1">
    <property type="nucleotide sequence ID" value="NZ_JAARWN010000003.1"/>
</dbReference>
<dbReference type="Gene3D" id="3.30.1810.10">
    <property type="entry name" value="YdfO-like"/>
    <property type="match status" value="1"/>
</dbReference>
<gene>
    <name evidence="1" type="ORF">HCA69_05795</name>
</gene>
<sequence>MLTEETIMQVATSEANAGDFPKVVQGFKLAGVVAYDYIVASGLYVFYDIDGTKVEAKLNGVPKSIAEIGSVKAIQAAVKQAQSGNIDFEQFCELAGEAGVSIWHSNLIEMLVIYQDKAGGILLQEPIPAVQ</sequence>
<reference evidence="1 2" key="1">
    <citation type="submission" date="2020-03" db="EMBL/GenBank/DDBJ databases">
        <title>Soil Listeria distribution.</title>
        <authorList>
            <person name="Liao J."/>
            <person name="Wiedmann M."/>
        </authorList>
    </citation>
    <scope>NUCLEOTIDE SEQUENCE [LARGE SCALE GENOMIC DNA]</scope>
    <source>
        <strain evidence="1 2">FSL L7-0741</strain>
    </source>
</reference>
<dbReference type="Pfam" id="PF07166">
    <property type="entry name" value="DUF1398"/>
    <property type="match status" value="1"/>
</dbReference>
<protein>
    <submittedName>
        <fullName evidence="1">DUF1398 family protein</fullName>
    </submittedName>
</protein>
<organism evidence="1 2">
    <name type="scientific">Listeria grandensis</name>
    <dbReference type="NCBI Taxonomy" id="1494963"/>
    <lineage>
        <taxon>Bacteria</taxon>
        <taxon>Bacillati</taxon>
        <taxon>Bacillota</taxon>
        <taxon>Bacilli</taxon>
        <taxon>Bacillales</taxon>
        <taxon>Listeriaceae</taxon>
        <taxon>Listeria</taxon>
    </lineage>
</organism>
<dbReference type="InterPro" id="IPR009833">
    <property type="entry name" value="DUF1398"/>
</dbReference>
<dbReference type="EMBL" id="JAARWN010000003">
    <property type="protein sequence ID" value="MBC1935872.1"/>
    <property type="molecule type" value="Genomic_DNA"/>
</dbReference>
<dbReference type="InterPro" id="IPR036696">
    <property type="entry name" value="YdfO-like_sf"/>
</dbReference>
<comment type="caution">
    <text evidence="1">The sequence shown here is derived from an EMBL/GenBank/DDBJ whole genome shotgun (WGS) entry which is preliminary data.</text>
</comment>
<evidence type="ECO:0000313" key="2">
    <source>
        <dbReference type="Proteomes" id="UP000535908"/>
    </source>
</evidence>
<accession>A0A7X1CPE4</accession>
<evidence type="ECO:0000313" key="1">
    <source>
        <dbReference type="EMBL" id="MBC1935872.1"/>
    </source>
</evidence>
<proteinExistence type="predicted"/>
<dbReference type="Proteomes" id="UP000535908">
    <property type="component" value="Unassembled WGS sequence"/>
</dbReference>
<dbReference type="AlphaFoldDB" id="A0A7X1CPE4"/>